<organism evidence="3 4">
    <name type="scientific">Dietzia maris</name>
    <dbReference type="NCBI Taxonomy" id="37915"/>
    <lineage>
        <taxon>Bacteria</taxon>
        <taxon>Bacillati</taxon>
        <taxon>Actinomycetota</taxon>
        <taxon>Actinomycetes</taxon>
        <taxon>Mycobacteriales</taxon>
        <taxon>Dietziaceae</taxon>
        <taxon>Dietzia</taxon>
    </lineage>
</organism>
<gene>
    <name evidence="3" type="ORF">R3P82_12605</name>
</gene>
<evidence type="ECO:0000313" key="3">
    <source>
        <dbReference type="EMBL" id="MDV6299950.1"/>
    </source>
</evidence>
<dbReference type="Pfam" id="PF20155">
    <property type="entry name" value="TMP_3"/>
    <property type="match status" value="1"/>
</dbReference>
<sequence length="1747" mass="177838">MAELGVGYLSIVPETSKIAPGIKSALGAAEKHAEPSGQSMGSRIAGGIGTAVSTGLKTVAGGAVAAGVAGIGTAMVKGFQRLDAIDNANAKLTGLGHSAAGVQRIMDDSLASVKGTAFGLGEAASLAAGAVASGIKPGQDLQRVLSLTGDAATIAGSSMGEMGQIFNKVAATNKVQGDVLNQLGERGIPIIQMLATEMGVTAEEAVKMASEGKIGFETFANAMESQLGGAALEGAKTFRGALANLGAAAGRLGAEVLGPGFSAAPSLIGKATDAVDDLTAKAGPAAERVAALVSSFDFGAAAERTVEFISGLGDTFSSSGLAPAMGSVATAVGSIASAASTASPAVASIGQSLAEVSASIGVSGLTLLATSLEAVAGITSGVLAPALGTVAGFMESQPGLVTAAVVSWGLFKTVPSILGKVTSASAGTVTALKGMATANQSVVQSSSVGALQLGRFGSAVGELGTKVPVVAKMQTSFIDAATGAQRFGRTAGTAAAAMTGMKAGASSVIGALGGPWTIGLAAAGAVVADFIASAQSAKRVQQELAAASAEGAAAQHDLTSALVASSGAMDDQAMAAAQRIVQAEFDKTTAVAGQNHNVLQDLASAVNRTTLDYDGFSRVVENSRSGMERSAAATEMAKLEQQALGDATAEVGISLDDVSKVVADGGPRFEALQDALARTGDAGLAVAENMERSREAISAARDRASELGPEYLSLRDSMDVLADSAASAEDRFSALRNTLELLGFISPTAEQAMIDLAAKTDAMAEAATKASFAGDEFGRSFLNLDGTLNLSNTATHELAGSLGGMRDELTKVAAAGGDVDAAWRNMQPELDVLRDKMSEAGADHQKLLDQFMLSPEGIEIMVTTSGLDDSSNQVLSSINQLREKATNKPIPVNIDSQDAVDTLDSLGVKVTGFDAVKGTAMVQLDADHALRTADDMAAVLDLLAGDLTFLDGMDPQVKIDADATAAQGRIDEIVGELNALDATEVSPEISAIIDQFMAGRDVSVAELEALDTTTASPQVQLLIQQLLEQARIANTELDNVARPRTVSVTPYIPEGSLGALQASINSIRFTAPVTATLAGATGGRAMGGRIPRNADGGRLPKTGPGTDRTDGILGVSSDTGTPTSFVDAGEWVVNRESSEKYNGVLAAINRDDPRVRGLQALAAGGRVGMASKQDLLDLAWGRSGEGPPLEGDPYVYGGKKWGDCSSAQYAFAAKLSGLPPFGSRFSTSTMATELAAMGFTMGSLGGENDYNVGWYGHGTGGHTVGAIGRTNVEMGGAYGGGKIGGTASPWESIYTQKAHKPMGALYGISGINAHMDGAEGYPGGGAGTYSGAGGGGRSGYESGSDVDRGDAPRTWGDVAGLTAKSFAQGYTTDLLSVLGLSDDLPPALKAAQEWKASERAQAERAAKRAADRAGGQGPKALDEVAAQRQANALLDKEESLRKAREAVAEAKAGDSKGVVDQGKVRDAEGRAAKAERDLELAKMQAAQARVTSGAPSSSPSAQPPVRQYNSGGGDRDVGDPGGVPQGGWGDMVAHALNYAGQRDTMQDAVLDRINAISGGDPDFVSRAPWADALTRHNSGQGIDQALAEATASGVFSALRDGAAMGLMGVTATGFAHYRDSELPDDEFHPMSNVVAKINEVIDVHGSLEKAWANAPGFWNGGTARHSRDVFPAWLADGEEVTRTADAERGGNRDILQAMRSGATFSADGSGGGQHTHFHVTDVDAAFRRWEIDQFERGMASTGGGPLW</sequence>
<feature type="compositionally biased region" description="Basic and acidic residues" evidence="1">
    <location>
        <begin position="1462"/>
        <end position="1480"/>
    </location>
</feature>
<feature type="compositionally biased region" description="Low complexity" evidence="1">
    <location>
        <begin position="1494"/>
        <end position="1504"/>
    </location>
</feature>
<protein>
    <submittedName>
        <fullName evidence="3">Tape measure protein</fullName>
    </submittedName>
</protein>
<feature type="compositionally biased region" description="Basic and acidic residues" evidence="1">
    <location>
        <begin position="1445"/>
        <end position="1454"/>
    </location>
</feature>
<dbReference type="Proteomes" id="UP001185873">
    <property type="component" value="Unassembled WGS sequence"/>
</dbReference>
<reference evidence="3" key="1">
    <citation type="submission" date="2023-10" db="EMBL/GenBank/DDBJ databases">
        <title>Development of a sustainable strategy for remediation of hydrocarbon-contaminated territories based on the waste exchange concept.</title>
        <authorList>
            <person name="Krivoruchko A."/>
        </authorList>
    </citation>
    <scope>NUCLEOTIDE SEQUENCE</scope>
    <source>
        <strain evidence="3">IEGM 1175</strain>
    </source>
</reference>
<accession>A0AAE4QXM8</accession>
<dbReference type="EMBL" id="JAWLKJ010000003">
    <property type="protein sequence ID" value="MDV6299950.1"/>
    <property type="molecule type" value="Genomic_DNA"/>
</dbReference>
<dbReference type="InterPro" id="IPR013491">
    <property type="entry name" value="Tape_meas_N"/>
</dbReference>
<feature type="compositionally biased region" description="Gly residues" evidence="1">
    <location>
        <begin position="1519"/>
        <end position="1528"/>
    </location>
</feature>
<proteinExistence type="predicted"/>
<evidence type="ECO:0000313" key="4">
    <source>
        <dbReference type="Proteomes" id="UP001185873"/>
    </source>
</evidence>
<feature type="region of interest" description="Disordered" evidence="1">
    <location>
        <begin position="1445"/>
        <end position="1528"/>
    </location>
</feature>
<dbReference type="RefSeq" id="WP_317470609.1">
    <property type="nucleotide sequence ID" value="NZ_JAWLKJ010000003.1"/>
</dbReference>
<comment type="caution">
    <text evidence="3">The sequence shown here is derived from an EMBL/GenBank/DDBJ whole genome shotgun (WGS) entry which is preliminary data.</text>
</comment>
<feature type="region of interest" description="Disordered" evidence="1">
    <location>
        <begin position="1084"/>
        <end position="1119"/>
    </location>
</feature>
<evidence type="ECO:0000259" key="2">
    <source>
        <dbReference type="Pfam" id="PF20155"/>
    </source>
</evidence>
<dbReference type="NCBIfam" id="TIGR02675">
    <property type="entry name" value="tape_meas_nterm"/>
    <property type="match status" value="1"/>
</dbReference>
<name>A0AAE4QXM8_9ACTN</name>
<feature type="domain" description="Tape measure protein N-terminal" evidence="2">
    <location>
        <begin position="79"/>
        <end position="252"/>
    </location>
</feature>
<evidence type="ECO:0000256" key="1">
    <source>
        <dbReference type="SAM" id="MobiDB-lite"/>
    </source>
</evidence>